<accession>A0ABT0UK12</accession>
<dbReference type="RefSeq" id="WP_250919320.1">
    <property type="nucleotide sequence ID" value="NZ_JAMQAW010000009.1"/>
</dbReference>
<organism evidence="2 3">
    <name type="scientific">Streptomyces albipurpureus</name>
    <dbReference type="NCBI Taxonomy" id="2897419"/>
    <lineage>
        <taxon>Bacteria</taxon>
        <taxon>Bacillati</taxon>
        <taxon>Actinomycetota</taxon>
        <taxon>Actinomycetes</taxon>
        <taxon>Kitasatosporales</taxon>
        <taxon>Streptomycetaceae</taxon>
        <taxon>Streptomyces</taxon>
    </lineage>
</organism>
<protein>
    <submittedName>
        <fullName evidence="2">Uncharacterized protein</fullName>
    </submittedName>
</protein>
<feature type="region of interest" description="Disordered" evidence="1">
    <location>
        <begin position="1"/>
        <end position="26"/>
    </location>
</feature>
<comment type="caution">
    <text evidence="2">The sequence shown here is derived from an EMBL/GenBank/DDBJ whole genome shotgun (WGS) entry which is preliminary data.</text>
</comment>
<proteinExistence type="predicted"/>
<evidence type="ECO:0000313" key="3">
    <source>
        <dbReference type="Proteomes" id="UP001431429"/>
    </source>
</evidence>
<sequence>MARGPWLGTPLSQKEPREWSAGEPAPVPDLSQSIAALIHAEQQALAKELRSLADQIRAAERCEETSDGFNDGVTWALLWIENTANRLTRAQTHP</sequence>
<evidence type="ECO:0000313" key="2">
    <source>
        <dbReference type="EMBL" id="MCM2388984.1"/>
    </source>
</evidence>
<dbReference type="Proteomes" id="UP001431429">
    <property type="component" value="Unassembled WGS sequence"/>
</dbReference>
<reference evidence="2" key="1">
    <citation type="submission" date="2022-06" db="EMBL/GenBank/DDBJ databases">
        <title>Genome public.</title>
        <authorList>
            <person name="Sun Q."/>
        </authorList>
    </citation>
    <scope>NUCLEOTIDE SEQUENCE</scope>
    <source>
        <strain evidence="2">CWNU-1</strain>
    </source>
</reference>
<dbReference type="EMBL" id="JAMQAW010000009">
    <property type="protein sequence ID" value="MCM2388984.1"/>
    <property type="molecule type" value="Genomic_DNA"/>
</dbReference>
<keyword evidence="3" id="KW-1185">Reference proteome</keyword>
<name>A0ABT0UK12_9ACTN</name>
<evidence type="ECO:0000256" key="1">
    <source>
        <dbReference type="SAM" id="MobiDB-lite"/>
    </source>
</evidence>
<gene>
    <name evidence="2" type="ORF">NBG84_11890</name>
</gene>